<dbReference type="STRING" id="1121884.SAMN02745131_00041"/>
<evidence type="ECO:0000259" key="14">
    <source>
        <dbReference type="PROSITE" id="PS50975"/>
    </source>
</evidence>
<evidence type="ECO:0000256" key="10">
    <source>
        <dbReference type="ARBA" id="ARBA00031353"/>
    </source>
</evidence>
<comment type="subunit">
    <text evidence="3">Homodimer.</text>
</comment>
<dbReference type="Pfam" id="PF18921">
    <property type="entry name" value="Cyanophycin_syn"/>
    <property type="match status" value="1"/>
</dbReference>
<evidence type="ECO:0000256" key="9">
    <source>
        <dbReference type="ARBA" id="ARBA00022840"/>
    </source>
</evidence>
<dbReference type="PROSITE" id="PS50975">
    <property type="entry name" value="ATP_GRASP"/>
    <property type="match status" value="1"/>
</dbReference>
<dbReference type="AlphaFoldDB" id="A0A1M4SAL0"/>
<dbReference type="InterPro" id="IPR013221">
    <property type="entry name" value="Mur_ligase_cen"/>
</dbReference>
<dbReference type="Pfam" id="PF08443">
    <property type="entry name" value="RimK"/>
    <property type="match status" value="1"/>
</dbReference>
<dbReference type="GO" id="GO:0046872">
    <property type="term" value="F:metal ion binding"/>
    <property type="evidence" value="ECO:0007669"/>
    <property type="project" value="InterPro"/>
</dbReference>
<dbReference type="InterPro" id="IPR011810">
    <property type="entry name" value="Cya_phycin_syn"/>
</dbReference>
<evidence type="ECO:0000256" key="11">
    <source>
        <dbReference type="ARBA" id="ARBA00048094"/>
    </source>
</evidence>
<dbReference type="NCBIfam" id="NF010623">
    <property type="entry name" value="PRK14016.1"/>
    <property type="match status" value="1"/>
</dbReference>
<dbReference type="RefSeq" id="WP_072833230.1">
    <property type="nucleotide sequence ID" value="NZ_FQUU01000001.1"/>
</dbReference>
<keyword evidence="7" id="KW-0436">Ligase</keyword>
<evidence type="ECO:0000256" key="12">
    <source>
        <dbReference type="ARBA" id="ARBA00048425"/>
    </source>
</evidence>
<dbReference type="PANTHER" id="PTHR23135:SF18">
    <property type="entry name" value="CYANOPHYCIN SYNTHETASE"/>
    <property type="match status" value="1"/>
</dbReference>
<dbReference type="Gene3D" id="3.30.470.20">
    <property type="entry name" value="ATP-grasp fold, B domain"/>
    <property type="match status" value="2"/>
</dbReference>
<evidence type="ECO:0000256" key="13">
    <source>
        <dbReference type="PROSITE-ProRule" id="PRU00409"/>
    </source>
</evidence>
<sequence>MKVLELKALRGPNFWSIKRGNLIQMTLDLEDLENFPTNKINGFSERLQSLFPSLYEHRCSEGKPGGFFERVKRGTWMGHVIEHIALEIQSLAGINLGFGQTRGTGKAGIYHVVFEYAEEKEGFYAAQAAVRIAETLIDGGSYDLETDIFEIKKLWMQERLGPSTNAIVQEAKKRGIPAFRLDEEAYVQLGYGCRQKRIEATLTGCSSSIAVDIACDKHRTKKILTGAYIPVPQGEIVSSVEKLKEVIDVIGYPIVLKPVDGNHGKGATINVESWEEAVKGFERAKLYSEKIIVEKYVKGKDFRVLVINNKFVAASLRTPASVSGDGHHTIRELIEIVNCDPRRGKGHDNVLTCIEINDVCLEYLNKQGLNLDSVLSAGRICYLKPTANLSTGGTATDVTDEVHPSNIVLFERAARAIGLDICGVDVMAPDLSHPLIENGGVVLEVNAAPGFRMHFEPNSGTPRNVAQPVIDMLFPEGTDSRIPIVAVTGTNGKTTTTRLMAHMAKAAGFVTGYTTTDGIYIGNELVYKGDCSGPQSAETILKDISVEFAVLETARGGILRSGLAFDQCNTAIVTNVAEDHLGLQGINTIEKLARVKSVVPESVNINGYAILNADDDLVYAMKENVKCKVALFSLFSNSDRIEQHCSQGGIAAYPEEGYLILRVADHIVPIEEMQNIPITFGGKADYNIANVLAAMLAAYTNNIRLSVIRTALQTFVPSSETTPGRANIIELNDCTVMIDYAHNPHGLKALGKFINSFEQSCKVGIITGVGDRRDKDIIALAEEAARIFDEIIIRHDEDMRGRSKEEMDELLTTGIREIDPAKPIQFIGCECDAVEHAILHRKPGSLIVVLVENYVAVTECVLKHQSQALQSLTCLKRAV</sequence>
<dbReference type="Proteomes" id="UP000184048">
    <property type="component" value="Unassembled WGS sequence"/>
</dbReference>
<dbReference type="EC" id="6.3.2.30" evidence="4"/>
<evidence type="ECO:0000256" key="7">
    <source>
        <dbReference type="ARBA" id="ARBA00022598"/>
    </source>
</evidence>
<dbReference type="OrthoDB" id="9803907at2"/>
<organism evidence="15 16">
    <name type="scientific">Flavisolibacter ginsengisoli DSM 18119</name>
    <dbReference type="NCBI Taxonomy" id="1121884"/>
    <lineage>
        <taxon>Bacteria</taxon>
        <taxon>Pseudomonadati</taxon>
        <taxon>Bacteroidota</taxon>
        <taxon>Chitinophagia</taxon>
        <taxon>Chitinophagales</taxon>
        <taxon>Chitinophagaceae</taxon>
        <taxon>Flavisolibacter</taxon>
    </lineage>
</organism>
<dbReference type="SUPFAM" id="SSF53244">
    <property type="entry name" value="MurD-like peptide ligases, peptide-binding domain"/>
    <property type="match status" value="1"/>
</dbReference>
<evidence type="ECO:0000256" key="1">
    <source>
        <dbReference type="ARBA" id="ARBA00003184"/>
    </source>
</evidence>
<comment type="catalytic activity">
    <reaction evidence="11">
        <text>[L-4-(L-arginin-2-N-yl)aspartate](n)-L-aspartate + L-arginine + ATP = [L-4-(L-arginin-2-N-yl)aspartate](n+1) + ADP + phosphate + H(+)</text>
        <dbReference type="Rhea" id="RHEA:23888"/>
        <dbReference type="Rhea" id="RHEA-COMP:13732"/>
        <dbReference type="Rhea" id="RHEA-COMP:13733"/>
        <dbReference type="ChEBI" id="CHEBI:15378"/>
        <dbReference type="ChEBI" id="CHEBI:30616"/>
        <dbReference type="ChEBI" id="CHEBI:32682"/>
        <dbReference type="ChEBI" id="CHEBI:43474"/>
        <dbReference type="ChEBI" id="CHEBI:137986"/>
        <dbReference type="ChEBI" id="CHEBI:137990"/>
        <dbReference type="ChEBI" id="CHEBI:456216"/>
        <dbReference type="EC" id="6.3.2.30"/>
    </reaction>
</comment>
<dbReference type="InterPro" id="IPR036615">
    <property type="entry name" value="Mur_ligase_C_dom_sf"/>
</dbReference>
<keyword evidence="16" id="KW-1185">Reference proteome</keyword>
<dbReference type="Pfam" id="PF02875">
    <property type="entry name" value="Mur_ligase_C"/>
    <property type="match status" value="1"/>
</dbReference>
<gene>
    <name evidence="15" type="ORF">SAMN02745131_00041</name>
</gene>
<dbReference type="SUPFAM" id="SSF56059">
    <property type="entry name" value="Glutathione synthetase ATP-binding domain-like"/>
    <property type="match status" value="1"/>
</dbReference>
<dbReference type="Gene3D" id="3.90.190.20">
    <property type="entry name" value="Mur ligase, C-terminal domain"/>
    <property type="match status" value="1"/>
</dbReference>
<evidence type="ECO:0000313" key="16">
    <source>
        <dbReference type="Proteomes" id="UP000184048"/>
    </source>
</evidence>
<dbReference type="InterPro" id="IPR011761">
    <property type="entry name" value="ATP-grasp"/>
</dbReference>
<keyword evidence="8 13" id="KW-0547">Nucleotide-binding</keyword>
<comment type="similarity">
    <text evidence="2">In the C-terminal section; belongs to the MurCDEF family.</text>
</comment>
<reference evidence="15 16" key="1">
    <citation type="submission" date="2016-11" db="EMBL/GenBank/DDBJ databases">
        <authorList>
            <person name="Jaros S."/>
            <person name="Januszkiewicz K."/>
            <person name="Wedrychowicz H."/>
        </authorList>
    </citation>
    <scope>NUCLEOTIDE SEQUENCE [LARGE SCALE GENOMIC DNA]</scope>
    <source>
        <strain evidence="15 16">DSM 18119</strain>
    </source>
</reference>
<comment type="catalytic activity">
    <reaction evidence="12">
        <text>[L-4-(L-arginin-2-N-yl)aspartate](n) + L-aspartate + ATP = [L-4-(L-arginin-2-N-yl)aspartate](n)-L-aspartate + ADP + phosphate + H(+)</text>
        <dbReference type="Rhea" id="RHEA:13277"/>
        <dbReference type="Rhea" id="RHEA-COMP:13728"/>
        <dbReference type="Rhea" id="RHEA-COMP:13733"/>
        <dbReference type="ChEBI" id="CHEBI:15378"/>
        <dbReference type="ChEBI" id="CHEBI:29991"/>
        <dbReference type="ChEBI" id="CHEBI:30616"/>
        <dbReference type="ChEBI" id="CHEBI:43474"/>
        <dbReference type="ChEBI" id="CHEBI:137986"/>
        <dbReference type="ChEBI" id="CHEBI:137990"/>
        <dbReference type="ChEBI" id="CHEBI:456216"/>
        <dbReference type="EC" id="6.3.2.29"/>
    </reaction>
</comment>
<evidence type="ECO:0000256" key="4">
    <source>
        <dbReference type="ARBA" id="ARBA00012968"/>
    </source>
</evidence>
<dbReference type="InterPro" id="IPR036565">
    <property type="entry name" value="Mur-like_cat_sf"/>
</dbReference>
<evidence type="ECO:0000256" key="2">
    <source>
        <dbReference type="ARBA" id="ARBA00009060"/>
    </source>
</evidence>
<dbReference type="Gene3D" id="3.40.1190.10">
    <property type="entry name" value="Mur-like, catalytic domain"/>
    <property type="match status" value="1"/>
</dbReference>
<dbReference type="EC" id="6.3.2.29" evidence="5"/>
<protein>
    <recommendedName>
        <fullName evidence="6">Cyanophycin synthetase</fullName>
        <ecNumber evidence="5">6.3.2.29</ecNumber>
        <ecNumber evidence="4">6.3.2.30</ecNumber>
    </recommendedName>
    <alternativeName>
        <fullName evidence="10">Cyanophycin synthase</fullName>
    </alternativeName>
</protein>
<dbReference type="SUPFAM" id="SSF53623">
    <property type="entry name" value="MurD-like peptide ligases, catalytic domain"/>
    <property type="match status" value="1"/>
</dbReference>
<dbReference type="NCBIfam" id="TIGR02068">
    <property type="entry name" value="cya_phycin_syn"/>
    <property type="match status" value="1"/>
</dbReference>
<evidence type="ECO:0000256" key="5">
    <source>
        <dbReference type="ARBA" id="ARBA00013005"/>
    </source>
</evidence>
<dbReference type="InterPro" id="IPR044019">
    <property type="entry name" value="Cyanophycin_syn_N"/>
</dbReference>
<dbReference type="GO" id="GO:0071161">
    <property type="term" value="F:cyanophycin synthetase activity (L-arginine-adding)"/>
    <property type="evidence" value="ECO:0007669"/>
    <property type="project" value="UniProtKB-EC"/>
</dbReference>
<dbReference type="EMBL" id="FQUU01000001">
    <property type="protein sequence ID" value="SHE29246.1"/>
    <property type="molecule type" value="Genomic_DNA"/>
</dbReference>
<keyword evidence="9 13" id="KW-0067">ATP-binding</keyword>
<proteinExistence type="inferred from homology"/>
<evidence type="ECO:0000256" key="3">
    <source>
        <dbReference type="ARBA" id="ARBA00011738"/>
    </source>
</evidence>
<dbReference type="GO" id="GO:0005524">
    <property type="term" value="F:ATP binding"/>
    <property type="evidence" value="ECO:0007669"/>
    <property type="project" value="UniProtKB-UniRule"/>
</dbReference>
<evidence type="ECO:0000256" key="6">
    <source>
        <dbReference type="ARBA" id="ARBA00022036"/>
    </source>
</evidence>
<name>A0A1M4SAL0_9BACT</name>
<dbReference type="InterPro" id="IPR013651">
    <property type="entry name" value="ATP-grasp_RimK-type"/>
</dbReference>
<feature type="domain" description="ATP-grasp" evidence="14">
    <location>
        <begin position="221"/>
        <end position="474"/>
    </location>
</feature>
<comment type="function">
    <text evidence="1">Catalyzes the ATP-dependent polymerization of arginine and aspartate to multi-L-arginyl-poly-L-aspartic acid (cyanophycin; a water-insoluble reserve polymer).</text>
</comment>
<dbReference type="InterPro" id="IPR004101">
    <property type="entry name" value="Mur_ligase_C"/>
</dbReference>
<accession>A0A1M4SAL0</accession>
<dbReference type="PANTHER" id="PTHR23135">
    <property type="entry name" value="MUR LIGASE FAMILY MEMBER"/>
    <property type="match status" value="1"/>
</dbReference>
<dbReference type="Pfam" id="PF08245">
    <property type="entry name" value="Mur_ligase_M"/>
    <property type="match status" value="1"/>
</dbReference>
<evidence type="ECO:0000313" key="15">
    <source>
        <dbReference type="EMBL" id="SHE29246.1"/>
    </source>
</evidence>
<dbReference type="GO" id="GO:0071160">
    <property type="term" value="F:cyanophycin synthetase activity (L-aspartate-adding)"/>
    <property type="evidence" value="ECO:0007669"/>
    <property type="project" value="UniProtKB-EC"/>
</dbReference>
<evidence type="ECO:0000256" key="8">
    <source>
        <dbReference type="ARBA" id="ARBA00022741"/>
    </source>
</evidence>